<accession>A4VNR6</accession>
<keyword evidence="4" id="KW-0346">Stress response</keyword>
<sequence length="439" mass="48127">MLPPLHCAAVFSVPADHTMFNASPACACGIDFGTSNSTVGWWRPDVDPLIALEGDQPTLPSVVFFNLEERRPVYGRQALDEYLEGYEGRLMRSLKSLLGSKLLKSETTVLGSAMPFKDILGLFLGTLKQRAEAAAGRPFEEVVLGRPVFFVDDDPQADREASETLAGAARKIGFGEVSFQYEPIAAAFDYESRIEREERVLIVDIGGGNSDFSLVRLSPERRAVDDRQADILATGGVHIGGTDFDKQLSLHGVMPLFGYGSRMKSDAPMPTSTHLNLATWHTINAVYAPASQRALQSMRYDIVDPTGIDRLFRLIEQRAGHWLAMQVEQGKIELTEQQRFAIDFQRIEPDLRVELSRQGFESAIAALLERIGASIKQLLADAGVRAEEVDTVFFTGGSSAIPALRDSVAGLLPRARHVEGNRFGSIGSGLAIEARKRYG</sequence>
<dbReference type="Gene3D" id="3.90.640.10">
    <property type="entry name" value="Actin, Chain A, domain 4"/>
    <property type="match status" value="2"/>
</dbReference>
<dbReference type="InterPro" id="IPR013126">
    <property type="entry name" value="Hsp_70_fam"/>
</dbReference>
<dbReference type="InterPro" id="IPR043129">
    <property type="entry name" value="ATPase_NBD"/>
</dbReference>
<dbReference type="KEGG" id="psa:PST_2971"/>
<dbReference type="EMBL" id="CP000304">
    <property type="protein sequence ID" value="ABP80617.1"/>
    <property type="molecule type" value="Genomic_DNA"/>
</dbReference>
<dbReference type="GO" id="GO:0140662">
    <property type="term" value="F:ATP-dependent protein folding chaperone"/>
    <property type="evidence" value="ECO:0007669"/>
    <property type="project" value="InterPro"/>
</dbReference>
<evidence type="ECO:0000256" key="3">
    <source>
        <dbReference type="ARBA" id="ARBA00022840"/>
    </source>
</evidence>
<comment type="similarity">
    <text evidence="1">Belongs to the heat shock protein 70 family.</text>
</comment>
<dbReference type="InterPro" id="IPR018181">
    <property type="entry name" value="Heat_shock_70_CS"/>
</dbReference>
<name>A4VNR6_STUS1</name>
<gene>
    <name evidence="4" type="primary">yegD</name>
    <name evidence="4" type="ordered locus">PST_2971</name>
</gene>
<dbReference type="HOGENOM" id="CLU_033976_2_0_6"/>
<evidence type="ECO:0000313" key="4">
    <source>
        <dbReference type="EMBL" id="ABP80617.1"/>
    </source>
</evidence>
<dbReference type="InterPro" id="IPR042054">
    <property type="entry name" value="YegD-like"/>
</dbReference>
<evidence type="ECO:0000256" key="2">
    <source>
        <dbReference type="ARBA" id="ARBA00022741"/>
    </source>
</evidence>
<dbReference type="Proteomes" id="UP000000233">
    <property type="component" value="Chromosome"/>
</dbReference>
<dbReference type="Gene3D" id="3.30.420.40">
    <property type="match status" value="3"/>
</dbReference>
<dbReference type="GO" id="GO:0005524">
    <property type="term" value="F:ATP binding"/>
    <property type="evidence" value="ECO:0007669"/>
    <property type="project" value="UniProtKB-KW"/>
</dbReference>
<protein>
    <submittedName>
        <fullName evidence="4">Heat shock protein YegD</fullName>
    </submittedName>
</protein>
<evidence type="ECO:0000313" key="5">
    <source>
        <dbReference type="Proteomes" id="UP000000233"/>
    </source>
</evidence>
<organism evidence="4 5">
    <name type="scientific">Stutzerimonas stutzeri (strain A1501)</name>
    <name type="common">Pseudomonas stutzeri</name>
    <dbReference type="NCBI Taxonomy" id="379731"/>
    <lineage>
        <taxon>Bacteria</taxon>
        <taxon>Pseudomonadati</taxon>
        <taxon>Pseudomonadota</taxon>
        <taxon>Gammaproteobacteria</taxon>
        <taxon>Pseudomonadales</taxon>
        <taxon>Pseudomonadaceae</taxon>
        <taxon>Stutzerimonas</taxon>
    </lineage>
</organism>
<proteinExistence type="inferred from homology"/>
<reference evidence="4 5" key="1">
    <citation type="journal article" date="2008" name="Proc. Natl. Acad. Sci. U.S.A.">
        <title>Nitrogen fixation island and rhizosphere competence traits in the genome of root-associated Pseudomonas stutzeri A1501.</title>
        <authorList>
            <person name="Yan Y."/>
            <person name="Yang J."/>
            <person name="Dou Y."/>
            <person name="Chen M."/>
            <person name="Ping S."/>
            <person name="Peng J."/>
            <person name="Lu W."/>
            <person name="Zhang W."/>
            <person name="Yao Z."/>
            <person name="Li H."/>
            <person name="Liu W."/>
            <person name="He S."/>
            <person name="Geng L."/>
            <person name="Zhang X."/>
            <person name="Yang F."/>
            <person name="Yu H."/>
            <person name="Zhan Y."/>
            <person name="Li D."/>
            <person name="Lin Z."/>
            <person name="Wang Y."/>
            <person name="Elmerich C."/>
            <person name="Lin M."/>
            <person name="Jin Q."/>
        </authorList>
    </citation>
    <scope>NUCLEOTIDE SEQUENCE [LARGE SCALE GENOMIC DNA]</scope>
    <source>
        <strain evidence="4 5">A1501</strain>
    </source>
</reference>
<dbReference type="PRINTS" id="PR00301">
    <property type="entry name" value="HEATSHOCK70"/>
</dbReference>
<dbReference type="PANTHER" id="PTHR19375">
    <property type="entry name" value="HEAT SHOCK PROTEIN 70KDA"/>
    <property type="match status" value="1"/>
</dbReference>
<dbReference type="Pfam" id="PF00012">
    <property type="entry name" value="HSP70"/>
    <property type="match status" value="2"/>
</dbReference>
<keyword evidence="2" id="KW-0547">Nucleotide-binding</keyword>
<keyword evidence="5" id="KW-1185">Reference proteome</keyword>
<dbReference type="SUPFAM" id="SSF53067">
    <property type="entry name" value="Actin-like ATPase domain"/>
    <property type="match status" value="2"/>
</dbReference>
<keyword evidence="3" id="KW-0067">ATP-binding</keyword>
<dbReference type="AlphaFoldDB" id="A4VNR6"/>
<evidence type="ECO:0000256" key="1">
    <source>
        <dbReference type="ARBA" id="ARBA00007381"/>
    </source>
</evidence>
<dbReference type="eggNOG" id="COG0443">
    <property type="taxonomic scope" value="Bacteria"/>
</dbReference>
<dbReference type="CDD" id="cd10231">
    <property type="entry name" value="ASKHA_NBD_HSP70_YegD-like"/>
    <property type="match status" value="1"/>
</dbReference>
<dbReference type="PROSITE" id="PS01036">
    <property type="entry name" value="HSP70_3"/>
    <property type="match status" value="1"/>
</dbReference>